<feature type="region of interest" description="Disordered" evidence="1">
    <location>
        <begin position="769"/>
        <end position="839"/>
    </location>
</feature>
<keyword evidence="2" id="KW-0812">Transmembrane</keyword>
<feature type="region of interest" description="Disordered" evidence="1">
    <location>
        <begin position="932"/>
        <end position="1036"/>
    </location>
</feature>
<feature type="domain" description="AAA+ ATPase" evidence="3">
    <location>
        <begin position="27"/>
        <end position="175"/>
    </location>
</feature>
<dbReference type="GO" id="GO:0003678">
    <property type="term" value="F:DNA helicase activity"/>
    <property type="evidence" value="ECO:0007669"/>
    <property type="project" value="InterPro"/>
</dbReference>
<dbReference type="AlphaFoldDB" id="A0A921JX80"/>
<dbReference type="InterPro" id="IPR010285">
    <property type="entry name" value="DNA_helicase_pif1-like_DEAD"/>
</dbReference>
<accession>A0A921JX80</accession>
<reference evidence="4" key="1">
    <citation type="journal article" date="2021" name="PeerJ">
        <title>Extensive microbial diversity within the chicken gut microbiome revealed by metagenomics and culture.</title>
        <authorList>
            <person name="Gilroy R."/>
            <person name="Ravi A."/>
            <person name="Getino M."/>
            <person name="Pursley I."/>
            <person name="Horton D.L."/>
            <person name="Alikhan N.F."/>
            <person name="Baker D."/>
            <person name="Gharbi K."/>
            <person name="Hall N."/>
            <person name="Watson M."/>
            <person name="Adriaenssens E.M."/>
            <person name="Foster-Nyarko E."/>
            <person name="Jarju S."/>
            <person name="Secka A."/>
            <person name="Antonio M."/>
            <person name="Oren A."/>
            <person name="Chaudhuri R.R."/>
            <person name="La Ragione R."/>
            <person name="Hildebrand F."/>
            <person name="Pallen M.J."/>
        </authorList>
    </citation>
    <scope>NUCLEOTIDE SEQUENCE</scope>
    <source>
        <strain evidence="4">ChiGjej1B1-18357</strain>
    </source>
</reference>
<dbReference type="CDD" id="cd18037">
    <property type="entry name" value="DEXSc_Pif1_like"/>
    <property type="match status" value="1"/>
</dbReference>
<evidence type="ECO:0000256" key="1">
    <source>
        <dbReference type="SAM" id="MobiDB-lite"/>
    </source>
</evidence>
<feature type="compositionally biased region" description="Pro residues" evidence="1">
    <location>
        <begin position="1001"/>
        <end position="1017"/>
    </location>
</feature>
<sequence length="1101" mass="119943">MTSVQPSASPRIHLTEEFNDALARMRRGENVMITGKAGTGKSTLLRLYLEEADKGEVLVTAPTGVAALNVGGFTIHRAFGFRPGMYPDDIQPGGRWYGPSPVLSTAKVLVIDEISMVRADLFDMMDIAMRRAREVNLPFGGIQLILVGDLLQLPPVVTDTEREIFRTRWETPFFFSADVYQRLKLQEITLTTVWRQSNEDFIEILNEVREGSIGEGARELLNSRVEPDFVPPKDWVTLASFNRRVAKINADHLAELPGKEFVSHAQYRNSADSNSFNGADELRYKVGARVMTVINDPGRAFVNGSFGEIVEATEEIITVRIDATGLLVKLKKHLWLVNQPTVNNGKLSGETVGSVLQFPVILAWAITIHKSQGKTIPKLYIDLSGGTAVEGQFYVALSRAVDLDNLRFSAPVEPRHIRASNTLVRRIRRATTTVNEISRFTALSVEGVDFGLSEHVARIHAVIVENDKVVADFGTWINPAADLGDFGRRNGIPAGGLACAPTLADFWPLLLRQASGSTVVGDGLMMLERAVRHQQKGLELALGLGHDISELELRIDGADPVTRAHEIADAFLAGNLTIKHGQPVPETSRHAEGAVFIPAWAPESPMVLDPSRSTESDIAWASLSGGQFNPWDVDEVQECIELLGAWATSRGMWTSEMRDDILARARRRLPADYTAPPLVEASTDPATVLYSGTRIAFTGRNNLLGGPADDDRLNSICESRGLVYKKAVSKTRCDVLVASDVASMSRKAQAAREFAKPIISQDEFERWYDENPQGAPSAPEPAASPTPRQEAKTAAKLPAESRPKPTTKHADQSPTSPTGKSDAERAFSEPQARLVSPDEALGEGTRVAFRGSTYIFGKLYPHGPALEQLCASLKLEYKQAVTKTRCDVLVTDDYLARDGKSGLAWRYGKPVITAEEFRRWAEGRLSDTSEEVAALTAEPEVVDENEAAPADVSMPLTPPTAPIEPQLESNSQQSAPEFESASDWPAYDRPFDHIPPTFVQPGPPAPQPSPVPVPAPGPMLFDDGPGSRPSESTAPKKKSTVAKLAKIFGITFGVVTVVLFVLAGAGASDAVAMPVAFAWLLTLPLAVFFGIARLIEKLRSK</sequence>
<dbReference type="InterPro" id="IPR051055">
    <property type="entry name" value="PIF1_helicase"/>
</dbReference>
<keyword evidence="2" id="KW-1133">Transmembrane helix</keyword>
<proteinExistence type="predicted"/>
<dbReference type="GO" id="GO:0006281">
    <property type="term" value="P:DNA repair"/>
    <property type="evidence" value="ECO:0007669"/>
    <property type="project" value="InterPro"/>
</dbReference>
<evidence type="ECO:0000313" key="5">
    <source>
        <dbReference type="Proteomes" id="UP000776650"/>
    </source>
</evidence>
<dbReference type="GO" id="GO:0000723">
    <property type="term" value="P:telomere maintenance"/>
    <property type="evidence" value="ECO:0007669"/>
    <property type="project" value="InterPro"/>
</dbReference>
<dbReference type="InterPro" id="IPR027417">
    <property type="entry name" value="P-loop_NTPase"/>
</dbReference>
<dbReference type="SUPFAM" id="SSF52540">
    <property type="entry name" value="P-loop containing nucleoside triphosphate hydrolases"/>
    <property type="match status" value="2"/>
</dbReference>
<comment type="caution">
    <text evidence="4">The sequence shown here is derived from an EMBL/GenBank/DDBJ whole genome shotgun (WGS) entry which is preliminary data.</text>
</comment>
<protein>
    <submittedName>
        <fullName evidence="4">AAA family ATPase</fullName>
    </submittedName>
</protein>
<dbReference type="RefSeq" id="WP_303910314.1">
    <property type="nucleotide sequence ID" value="NZ_DYXM01000018.1"/>
</dbReference>
<dbReference type="InterPro" id="IPR003593">
    <property type="entry name" value="AAA+_ATPase"/>
</dbReference>
<dbReference type="EMBL" id="DYXM01000018">
    <property type="protein sequence ID" value="HJE89538.1"/>
    <property type="molecule type" value="Genomic_DNA"/>
</dbReference>
<dbReference type="Gene3D" id="3.40.50.300">
    <property type="entry name" value="P-loop containing nucleotide triphosphate hydrolases"/>
    <property type="match status" value="1"/>
</dbReference>
<dbReference type="PANTHER" id="PTHR47642:SF5">
    <property type="entry name" value="ATP-DEPENDENT DNA HELICASE"/>
    <property type="match status" value="1"/>
</dbReference>
<gene>
    <name evidence="4" type="ORF">K8V11_00835</name>
</gene>
<name>A0A921JX80_9ACTN</name>
<dbReference type="Proteomes" id="UP000776650">
    <property type="component" value="Unassembled WGS sequence"/>
</dbReference>
<dbReference type="InterPro" id="IPR036420">
    <property type="entry name" value="BRCT_dom_sf"/>
</dbReference>
<dbReference type="CDD" id="cd18809">
    <property type="entry name" value="SF1_C_RecD"/>
    <property type="match status" value="1"/>
</dbReference>
<organism evidence="4 5">
    <name type="scientific">Dietzia timorensis</name>
    <dbReference type="NCBI Taxonomy" id="499555"/>
    <lineage>
        <taxon>Bacteria</taxon>
        <taxon>Bacillati</taxon>
        <taxon>Actinomycetota</taxon>
        <taxon>Actinomycetes</taxon>
        <taxon>Mycobacteriales</taxon>
        <taxon>Dietziaceae</taxon>
        <taxon>Dietzia</taxon>
    </lineage>
</organism>
<feature type="compositionally biased region" description="Basic and acidic residues" evidence="1">
    <location>
        <begin position="789"/>
        <end position="811"/>
    </location>
</feature>
<dbReference type="SMART" id="SM00382">
    <property type="entry name" value="AAA"/>
    <property type="match status" value="1"/>
</dbReference>
<feature type="transmembrane region" description="Helical" evidence="2">
    <location>
        <begin position="1071"/>
        <end position="1095"/>
    </location>
</feature>
<evidence type="ECO:0000256" key="2">
    <source>
        <dbReference type="SAM" id="Phobius"/>
    </source>
</evidence>
<dbReference type="Pfam" id="PF05970">
    <property type="entry name" value="PIF1"/>
    <property type="match status" value="1"/>
</dbReference>
<evidence type="ECO:0000259" key="3">
    <source>
        <dbReference type="SMART" id="SM00382"/>
    </source>
</evidence>
<evidence type="ECO:0000313" key="4">
    <source>
        <dbReference type="EMBL" id="HJE89538.1"/>
    </source>
</evidence>
<keyword evidence="2" id="KW-0472">Membrane</keyword>
<reference evidence="4" key="2">
    <citation type="submission" date="2021-09" db="EMBL/GenBank/DDBJ databases">
        <authorList>
            <person name="Gilroy R."/>
        </authorList>
    </citation>
    <scope>NUCLEOTIDE SEQUENCE</scope>
    <source>
        <strain evidence="4">ChiGjej1B1-18357</strain>
    </source>
</reference>
<dbReference type="Gene3D" id="3.40.50.10190">
    <property type="entry name" value="BRCT domain"/>
    <property type="match status" value="1"/>
</dbReference>
<feature type="transmembrane region" description="Helical" evidence="2">
    <location>
        <begin position="1044"/>
        <end position="1065"/>
    </location>
</feature>
<dbReference type="PANTHER" id="PTHR47642">
    <property type="entry name" value="ATP-DEPENDENT DNA HELICASE"/>
    <property type="match status" value="1"/>
</dbReference>